<dbReference type="PROSITE" id="PS50005">
    <property type="entry name" value="TPR"/>
    <property type="match status" value="1"/>
</dbReference>
<keyword evidence="5" id="KW-1185">Reference proteome</keyword>
<accession>T1H3A6</accession>
<dbReference type="Pfam" id="PF13181">
    <property type="entry name" value="TPR_8"/>
    <property type="match status" value="1"/>
</dbReference>
<dbReference type="AlphaFoldDB" id="T1H3A6"/>
<dbReference type="SMART" id="SM00028">
    <property type="entry name" value="TPR"/>
    <property type="match status" value="2"/>
</dbReference>
<comment type="subcellular location">
    <subcellularLocation>
        <location evidence="1">Cytoplasm</location>
    </subcellularLocation>
</comment>
<evidence type="ECO:0000256" key="1">
    <source>
        <dbReference type="ARBA" id="ARBA00004496"/>
    </source>
</evidence>
<dbReference type="Proteomes" id="UP000015102">
    <property type="component" value="Unassembled WGS sequence"/>
</dbReference>
<dbReference type="STRING" id="36166.T1H3A6"/>
<dbReference type="InterPro" id="IPR011989">
    <property type="entry name" value="ARM-like"/>
</dbReference>
<dbReference type="HOGENOM" id="CLU_1557039_0_0_1"/>
<proteinExistence type="predicted"/>
<dbReference type="EMBL" id="CAQQ02374556">
    <property type="status" value="NOT_ANNOTATED_CDS"/>
    <property type="molecule type" value="Genomic_DNA"/>
</dbReference>
<dbReference type="Gene3D" id="1.25.40.10">
    <property type="entry name" value="Tetratricopeptide repeat domain"/>
    <property type="match status" value="1"/>
</dbReference>
<protein>
    <submittedName>
        <fullName evidence="4">Uncharacterized protein</fullName>
    </submittedName>
</protein>
<keyword evidence="2" id="KW-0963">Cytoplasm</keyword>
<dbReference type="SUPFAM" id="SSF48452">
    <property type="entry name" value="TPR-like"/>
    <property type="match status" value="1"/>
</dbReference>
<dbReference type="GO" id="GO:0005737">
    <property type="term" value="C:cytoplasm"/>
    <property type="evidence" value="ECO:0007669"/>
    <property type="project" value="UniProtKB-SubCell"/>
</dbReference>
<evidence type="ECO:0000313" key="4">
    <source>
        <dbReference type="EnsemblMetazoa" id="MESCA010726-PA"/>
    </source>
</evidence>
<dbReference type="InterPro" id="IPR019734">
    <property type="entry name" value="TPR_rpt"/>
</dbReference>
<evidence type="ECO:0000313" key="5">
    <source>
        <dbReference type="Proteomes" id="UP000015102"/>
    </source>
</evidence>
<reference evidence="4" key="2">
    <citation type="submission" date="2015-06" db="UniProtKB">
        <authorList>
            <consortium name="EnsemblMetazoa"/>
        </authorList>
    </citation>
    <scope>IDENTIFICATION</scope>
</reference>
<dbReference type="PANTHER" id="PTHR45994:SF1">
    <property type="entry name" value="FI21225P1"/>
    <property type="match status" value="1"/>
</dbReference>
<feature type="repeat" description="TPR" evidence="3">
    <location>
        <begin position="68"/>
        <end position="101"/>
    </location>
</feature>
<dbReference type="EnsemblMetazoa" id="MESCA010726-RA">
    <property type="protein sequence ID" value="MESCA010726-PA"/>
    <property type="gene ID" value="MESCA010726"/>
</dbReference>
<dbReference type="GO" id="GO:0051879">
    <property type="term" value="F:Hsp90 protein binding"/>
    <property type="evidence" value="ECO:0007669"/>
    <property type="project" value="TreeGrafter"/>
</dbReference>
<dbReference type="Gene3D" id="1.25.10.10">
    <property type="entry name" value="Leucine-rich Repeat Variant"/>
    <property type="match status" value="1"/>
</dbReference>
<dbReference type="PANTHER" id="PTHR45994">
    <property type="entry name" value="FI21225P1"/>
    <property type="match status" value="1"/>
</dbReference>
<sequence length="172" mass="19559">MTTEDVVLEFKEKGNESFKNGKWEEAIEYYTKAIINGEHHKQLAVLYKNRAAAYLKINDFDSALADSTATLFRRSQAYESIGKYEEAYKDAVDLLKSDPNNKTVQPILERLHKITQQRATENAQTSTKVNKMINLAFDLTQPIDKRKSAMNNIVVLAREDVGADLLVKEGIF</sequence>
<reference evidence="5" key="1">
    <citation type="submission" date="2013-02" db="EMBL/GenBank/DDBJ databases">
        <authorList>
            <person name="Hughes D."/>
        </authorList>
    </citation>
    <scope>NUCLEOTIDE SEQUENCE</scope>
    <source>
        <strain>Durham</strain>
        <strain evidence="5">NC isolate 2 -- Noor lab</strain>
    </source>
</reference>
<evidence type="ECO:0000256" key="3">
    <source>
        <dbReference type="PROSITE-ProRule" id="PRU00339"/>
    </source>
</evidence>
<organism evidence="4 5">
    <name type="scientific">Megaselia scalaris</name>
    <name type="common">Humpbacked fly</name>
    <name type="synonym">Phora scalaris</name>
    <dbReference type="NCBI Taxonomy" id="36166"/>
    <lineage>
        <taxon>Eukaryota</taxon>
        <taxon>Metazoa</taxon>
        <taxon>Ecdysozoa</taxon>
        <taxon>Arthropoda</taxon>
        <taxon>Hexapoda</taxon>
        <taxon>Insecta</taxon>
        <taxon>Pterygota</taxon>
        <taxon>Neoptera</taxon>
        <taxon>Endopterygota</taxon>
        <taxon>Diptera</taxon>
        <taxon>Brachycera</taxon>
        <taxon>Muscomorpha</taxon>
        <taxon>Platypezoidea</taxon>
        <taxon>Phoridae</taxon>
        <taxon>Megaseliini</taxon>
        <taxon>Megaselia</taxon>
    </lineage>
</organism>
<dbReference type="OMA" id="SAMNNIV"/>
<dbReference type="InterPro" id="IPR011990">
    <property type="entry name" value="TPR-like_helical_dom_sf"/>
</dbReference>
<keyword evidence="3" id="KW-0802">TPR repeat</keyword>
<name>T1H3A6_MEGSC</name>
<evidence type="ECO:0000256" key="2">
    <source>
        <dbReference type="ARBA" id="ARBA00022490"/>
    </source>
</evidence>